<feature type="chain" id="PRO_5019547547" description="Secreted protein" evidence="1">
    <location>
        <begin position="21"/>
        <end position="160"/>
    </location>
</feature>
<dbReference type="AlphaFoldDB" id="A0A426WXF7"/>
<accession>A0A426WXF7</accession>
<name>A0A426WXF7_ENSVE</name>
<evidence type="ECO:0008006" key="4">
    <source>
        <dbReference type="Google" id="ProtNLM"/>
    </source>
</evidence>
<dbReference type="Proteomes" id="UP000287651">
    <property type="component" value="Unassembled WGS sequence"/>
</dbReference>
<reference evidence="2 3" key="1">
    <citation type="journal article" date="2014" name="Agronomy (Basel)">
        <title>A Draft Genome Sequence for Ensete ventricosum, the Drought-Tolerant Tree Against Hunger.</title>
        <authorList>
            <person name="Harrison J."/>
            <person name="Moore K.A."/>
            <person name="Paszkiewicz K."/>
            <person name="Jones T."/>
            <person name="Grant M."/>
            <person name="Ambacheew D."/>
            <person name="Muzemil S."/>
            <person name="Studholme D.J."/>
        </authorList>
    </citation>
    <scope>NUCLEOTIDE SEQUENCE [LARGE SCALE GENOMIC DNA]</scope>
</reference>
<keyword evidence="1" id="KW-0732">Signal</keyword>
<evidence type="ECO:0000313" key="2">
    <source>
        <dbReference type="EMBL" id="RRT31966.1"/>
    </source>
</evidence>
<organism evidence="2 3">
    <name type="scientific">Ensete ventricosum</name>
    <name type="common">Abyssinian banana</name>
    <name type="synonym">Musa ensete</name>
    <dbReference type="NCBI Taxonomy" id="4639"/>
    <lineage>
        <taxon>Eukaryota</taxon>
        <taxon>Viridiplantae</taxon>
        <taxon>Streptophyta</taxon>
        <taxon>Embryophyta</taxon>
        <taxon>Tracheophyta</taxon>
        <taxon>Spermatophyta</taxon>
        <taxon>Magnoliopsida</taxon>
        <taxon>Liliopsida</taxon>
        <taxon>Zingiberales</taxon>
        <taxon>Musaceae</taxon>
        <taxon>Ensete</taxon>
    </lineage>
</organism>
<evidence type="ECO:0000256" key="1">
    <source>
        <dbReference type="SAM" id="SignalP"/>
    </source>
</evidence>
<feature type="signal peptide" evidence="1">
    <location>
        <begin position="1"/>
        <end position="20"/>
    </location>
</feature>
<proteinExistence type="predicted"/>
<sequence length="160" mass="17764">MLRILLRLLVLVVPLAQRVGHFSKCQIWMSAPLSDSFPYISMSVFPQMITRAGCPLYNPTKSPMFVWQVSLYLTRDRLGAELELDRMGDTSGFGSGSRLLEWWSSGRAEVFQLGSVADSCKKVRSGRVSALPAPGRPYDRRRPHTCARLASRVGSTTSVG</sequence>
<comment type="caution">
    <text evidence="2">The sequence shown here is derived from an EMBL/GenBank/DDBJ whole genome shotgun (WGS) entry which is preliminary data.</text>
</comment>
<evidence type="ECO:0000313" key="3">
    <source>
        <dbReference type="Proteomes" id="UP000287651"/>
    </source>
</evidence>
<gene>
    <name evidence="2" type="ORF">B296_00059002</name>
</gene>
<dbReference type="EMBL" id="AMZH03034574">
    <property type="protein sequence ID" value="RRT31966.1"/>
    <property type="molecule type" value="Genomic_DNA"/>
</dbReference>
<protein>
    <recommendedName>
        <fullName evidence="4">Secreted protein</fullName>
    </recommendedName>
</protein>